<feature type="compositionally biased region" description="Low complexity" evidence="1">
    <location>
        <begin position="270"/>
        <end position="285"/>
    </location>
</feature>
<feature type="region of interest" description="Disordered" evidence="1">
    <location>
        <begin position="2181"/>
        <end position="2217"/>
    </location>
</feature>
<feature type="compositionally biased region" description="Basic and acidic residues" evidence="1">
    <location>
        <begin position="1493"/>
        <end position="1505"/>
    </location>
</feature>
<evidence type="ECO:0000256" key="1">
    <source>
        <dbReference type="SAM" id="MobiDB-lite"/>
    </source>
</evidence>
<proteinExistence type="predicted"/>
<feature type="compositionally biased region" description="Low complexity" evidence="1">
    <location>
        <begin position="1189"/>
        <end position="1199"/>
    </location>
</feature>
<feature type="compositionally biased region" description="Basic and acidic residues" evidence="1">
    <location>
        <begin position="252"/>
        <end position="264"/>
    </location>
</feature>
<feature type="compositionally biased region" description="Basic and acidic residues" evidence="1">
    <location>
        <begin position="958"/>
        <end position="972"/>
    </location>
</feature>
<feature type="compositionally biased region" description="Basic and acidic residues" evidence="1">
    <location>
        <begin position="183"/>
        <end position="208"/>
    </location>
</feature>
<dbReference type="OrthoDB" id="334024at2759"/>
<feature type="compositionally biased region" description="Basic and acidic residues" evidence="1">
    <location>
        <begin position="583"/>
        <end position="592"/>
    </location>
</feature>
<feature type="compositionally biased region" description="Polar residues" evidence="1">
    <location>
        <begin position="1"/>
        <end position="10"/>
    </location>
</feature>
<accession>A0A2C6KS59</accession>
<feature type="compositionally biased region" description="Basic and acidic residues" evidence="1">
    <location>
        <begin position="514"/>
        <end position="533"/>
    </location>
</feature>
<feature type="compositionally biased region" description="Basic and acidic residues" evidence="1">
    <location>
        <begin position="474"/>
        <end position="506"/>
    </location>
</feature>
<feature type="region of interest" description="Disordered" evidence="1">
    <location>
        <begin position="1739"/>
        <end position="1770"/>
    </location>
</feature>
<comment type="caution">
    <text evidence="2">The sequence shown here is derived from an EMBL/GenBank/DDBJ whole genome shotgun (WGS) entry which is preliminary data.</text>
</comment>
<feature type="compositionally biased region" description="Low complexity" evidence="1">
    <location>
        <begin position="2200"/>
        <end position="2212"/>
    </location>
</feature>
<feature type="region of interest" description="Disordered" evidence="1">
    <location>
        <begin position="373"/>
        <end position="393"/>
    </location>
</feature>
<feature type="region of interest" description="Disordered" evidence="1">
    <location>
        <begin position="1189"/>
        <end position="1596"/>
    </location>
</feature>
<feature type="compositionally biased region" description="Basic and acidic residues" evidence="1">
    <location>
        <begin position="754"/>
        <end position="763"/>
    </location>
</feature>
<feature type="region of interest" description="Disordered" evidence="1">
    <location>
        <begin position="2316"/>
        <end position="2438"/>
    </location>
</feature>
<feature type="compositionally biased region" description="Low complexity" evidence="1">
    <location>
        <begin position="1136"/>
        <end position="1151"/>
    </location>
</feature>
<feature type="compositionally biased region" description="Low complexity" evidence="1">
    <location>
        <begin position="1325"/>
        <end position="1354"/>
    </location>
</feature>
<feature type="compositionally biased region" description="Basic and acidic residues" evidence="1">
    <location>
        <begin position="1296"/>
        <end position="1309"/>
    </location>
</feature>
<dbReference type="RefSeq" id="XP_067920778.1">
    <property type="nucleotide sequence ID" value="XM_068067247.1"/>
</dbReference>
<protein>
    <submittedName>
        <fullName evidence="2">Glutamic acid-rich protein</fullName>
    </submittedName>
</protein>
<dbReference type="InterPro" id="IPR035892">
    <property type="entry name" value="C2_domain_sf"/>
</dbReference>
<evidence type="ECO:0000313" key="3">
    <source>
        <dbReference type="Proteomes" id="UP000221165"/>
    </source>
</evidence>
<dbReference type="VEuPathDB" id="ToxoDB:CSUI_007097"/>
<feature type="compositionally biased region" description="Basic and acidic residues" evidence="1">
    <location>
        <begin position="1533"/>
        <end position="1543"/>
    </location>
</feature>
<dbReference type="Proteomes" id="UP000221165">
    <property type="component" value="Unassembled WGS sequence"/>
</dbReference>
<feature type="compositionally biased region" description="Gly residues" evidence="1">
    <location>
        <begin position="2373"/>
        <end position="2385"/>
    </location>
</feature>
<feature type="compositionally biased region" description="Basic and acidic residues" evidence="1">
    <location>
        <begin position="674"/>
        <end position="686"/>
    </location>
</feature>
<feature type="compositionally biased region" description="Basic and acidic residues" evidence="1">
    <location>
        <begin position="2344"/>
        <end position="2356"/>
    </location>
</feature>
<feature type="compositionally biased region" description="Low complexity" evidence="1">
    <location>
        <begin position="973"/>
        <end position="988"/>
    </location>
</feature>
<organism evidence="2 3">
    <name type="scientific">Cystoisospora suis</name>
    <dbReference type="NCBI Taxonomy" id="483139"/>
    <lineage>
        <taxon>Eukaryota</taxon>
        <taxon>Sar</taxon>
        <taxon>Alveolata</taxon>
        <taxon>Apicomplexa</taxon>
        <taxon>Conoidasida</taxon>
        <taxon>Coccidia</taxon>
        <taxon>Eucoccidiorida</taxon>
        <taxon>Eimeriorina</taxon>
        <taxon>Sarcocystidae</taxon>
        <taxon>Cystoisospora</taxon>
    </lineage>
</organism>
<feature type="compositionally biased region" description="Basic and acidic residues" evidence="1">
    <location>
        <begin position="434"/>
        <end position="452"/>
    </location>
</feature>
<name>A0A2C6KS59_9APIC</name>
<keyword evidence="3" id="KW-1185">Reference proteome</keyword>
<feature type="region of interest" description="Disordered" evidence="1">
    <location>
        <begin position="1086"/>
        <end position="1163"/>
    </location>
</feature>
<feature type="compositionally biased region" description="Basic and acidic residues" evidence="1">
    <location>
        <begin position="697"/>
        <end position="745"/>
    </location>
</feature>
<feature type="compositionally biased region" description="Polar residues" evidence="1">
    <location>
        <begin position="764"/>
        <end position="773"/>
    </location>
</feature>
<feature type="compositionally biased region" description="Polar residues" evidence="1">
    <location>
        <begin position="209"/>
        <end position="226"/>
    </location>
</feature>
<evidence type="ECO:0000313" key="2">
    <source>
        <dbReference type="EMBL" id="PHJ19076.1"/>
    </source>
</evidence>
<dbReference type="SUPFAM" id="SSF49562">
    <property type="entry name" value="C2 domain (Calcium/lipid-binding domain, CaLB)"/>
    <property type="match status" value="1"/>
</dbReference>
<sequence>MDQPQRQRPNSEGGVVKGGRRQTGSLLANGLPASTSSLCILVSVLRVENLKHSGMHALEVEVGSQRRVTGWVEGSHRADFNFSAIFTNAHRNGSIRLSIWHKRSWREDKRVCDTYYSISSLCASRAHAFHGWVGLEHKTRIAGELLVSFRLLEKKPSEHTGAPQATVSSDLPLKVAGRVNGARPRDGGVNIKEEETRCDKASQEEKGSPDSTFMSSTARSSTTEGNSILAAKHQARRKVSGAPVSETVEPGSSKETKEQSRLSPDHSSSCEEQSASFSGSPCSGSAVSSFSPSSDSFIDLLTLDIPSPPCVSTSKETERAEFRRKEAKPATVLAQSGLSKTLHTRMGSYDFTGECRPMPTVLAGGLPVVRTREGGPGSGEAAASSSPCGETRKVEEVPTTFSFFMAEDGEAAPRHEIVGERRAECLRPGAGDQTDQREKGVLHKPVPERKSDPVLLLLSGSLKREDDDAGVPAAHKEIEKVRGNAREKKETEQERQEGGRADERVNARGSGEPQAREKAGGSFERSEERKEFDSTSPSAESSHDRKQSTLENMSEVSSTVTDTAAEMRKFTTGGKRKSAIPTEKQESQETKRSPPATSQQVSPPVSPSVTGMEQLYPTSPEEGRRNEDVSEEKTLRSLSLGDRSVRRSGRREEERSGTTPVDSFVMEEEVWPLKTDHHPVRQENHMPGDLAVTSAARRGEDITKRGQEGRQGEREREQCRGRAEEERRSGDDSRHAEVREPRGISDEAAAALKEAFEELERTRSPQTPSSKQTEQSRSHPQGEETNSVGRGVGSETEAGVAGSAWSGVTSDQGKAHSKGTTSRDEFHPFPPLLPGSEKVSSTVSSGPQSAPSRPSSSPSGPTNLASKTLGLDRQISRGGDETKEPNKRHHIPETPEIEGKQEETSKLATAIFEREADKTEQRGDQQARHENRSSALGGDDLSRNSTGRIKKPGPRPAGAKEERERSFGEEFRIPSFPSSSEPSLETLPDFPWSRTQSRQAGPELGRDSEDLPILSSGKGGRGDSPTHLPSHIPLVTSTENESQSSDPTPSFLSPVPSSSAAAADMSDKKEKFRGSLQYRQVFPFWTAEGSSPHPSSNSGVGPSSTTLNTPALEAPHEQGPSAFRRDEKDINISSFASSGPAITPSPASPAACLPPPPSGVEELRRPHADFKDSFPRSCSAASSSSVFSSALFSSPHSTSRQWCNPQEASCPDSTMGFARLTSDHSSADDGPLSVEPVDRKDRRQKDRDEREEVSLDSHLLQVPINAETGTSSSSKTREKKVKRRSFSLVTKIRSHGRSDECRFPEEKKPSKSMIGTMKERLAGVSFGSACSSSSSSASSRSSPSPAPAQVAPSDARQHKPATTGRRGSRTEPDNKSEVTGVPVQDKKWFSGSSHFSRVSKASEGTHAQGSTRGKNEDEHGSGSSPSTAVLLPAPEDVWGLRSRDTASHASSLREKGLSQTDGSHCPLNSFVPGAQRETPQGARDVEGGQQEGASKRDRVKSEKKSNNSAVPFWPEQGDTLDTEVGEDGNSLSKPEKKSVEKSESGGNDWARPFGNVSFFRTEGGQRKDPSSREGFAAPSSLSRTSPNPEKVSGRMGTVSVEPAHDFVVFPSSAEGEYCRFISDSSERGDACKGQPDDAKARMQRHSQGGDVSSIAIPPSFSDGEAFCPSGQTEEHDHHVSLELWGRSVSDGSRHSAVASAISQSPARAQGSPLELVNKFGTPRGVSQKLGRECASELAIPGVTGSNEERRSLDPSSRPPDQSVRLFLGDTPASVGNQPLSLVHKDGSQVTSSHEEAGKATTVRNSALVFQQPVIQKRVVRKVTGIHEGGTGGAARGGEQSGGEYCVVPLAGCAQDGVNGVHSRTGIQTQQDVQQHIAGLHGVTGERWGNRLTGQECYSEEKNPFAYFSSCRSGWRGAVPPAHPFFAGQATPPSSSYSVSPFNSSQQKPSCLLPASAVSPAPLSSPSHISFSPTDPSSAYHCAASSPRVSASSMSPALQCPPVSSLPCASAPSVHLSASTPSLHPCHSQQSRPTGPSAYVASTFSPFSSASPSSTSSLVSLSSPPSAAPACQMTRQEAVRKFVPFTLTAVNRDGYTPDLSYAFSNRDLTRAGRVYGTEGHAVTAAVPEVPTSPPRATALQTDRDTIPAPVGGRSAVAAVSMNPFAALCPQMLPYSPAVQSHQQAIFGQQRPRDSEQQTKNSPLSPSVTPSSSSQNQYRVSPLYRVTGVIETQSETPLAQDATEAGRRMVEFPTSLLVSSPASFRGGTPSSSLSLTQASSRMNDPAVSDVHSDVSRATLRRGFPPWRDRALVMPVERASESQSLSSGGRPFAAVSPSSDSNTKVLPGREERETRREVVHVSSDSEVSQGRVGTTGDYGRGQHPGGGRNETSVPGFRLVESGVADKEESVPGKKQLYTDRVHQEELIQDDAVPRFPSPTPR</sequence>
<reference evidence="2 3" key="1">
    <citation type="journal article" date="2017" name="Int. J. Parasitol.">
        <title>The genome of the protozoan parasite Cystoisospora suis and a reverse vaccinology approach to identify vaccine candidates.</title>
        <authorList>
            <person name="Palmieri N."/>
            <person name="Shrestha A."/>
            <person name="Ruttkowski B."/>
            <person name="Beck T."/>
            <person name="Vogl C."/>
            <person name="Tomley F."/>
            <person name="Blake D.P."/>
            <person name="Joachim A."/>
        </authorList>
    </citation>
    <scope>NUCLEOTIDE SEQUENCE [LARGE SCALE GENOMIC DNA]</scope>
    <source>
        <strain evidence="2 3">Wien I</strain>
    </source>
</reference>
<dbReference type="GeneID" id="94430458"/>
<feature type="compositionally biased region" description="Basic and acidic residues" evidence="1">
    <location>
        <begin position="1236"/>
        <end position="1255"/>
    </location>
</feature>
<feature type="compositionally biased region" description="Polar residues" evidence="1">
    <location>
        <begin position="1088"/>
        <end position="1109"/>
    </location>
</feature>
<feature type="region of interest" description="Disordered" evidence="1">
    <location>
        <begin position="157"/>
        <end position="285"/>
    </location>
</feature>
<feature type="compositionally biased region" description="Basic and acidic residues" evidence="1">
    <location>
        <begin position="912"/>
        <end position="932"/>
    </location>
</feature>
<feature type="compositionally biased region" description="Polar residues" evidence="1">
    <location>
        <begin position="1035"/>
        <end position="1046"/>
    </location>
</feature>
<feature type="compositionally biased region" description="Low complexity" evidence="1">
    <location>
        <begin position="1047"/>
        <end position="1064"/>
    </location>
</feature>
<dbReference type="EMBL" id="MIGC01003662">
    <property type="protein sequence ID" value="PHJ19076.1"/>
    <property type="molecule type" value="Genomic_DNA"/>
</dbReference>
<feature type="region of interest" description="Disordered" evidence="1">
    <location>
        <begin position="423"/>
        <end position="1072"/>
    </location>
</feature>
<feature type="compositionally biased region" description="Basic and acidic residues" evidence="1">
    <location>
        <begin position="2400"/>
        <end position="2422"/>
    </location>
</feature>
<feature type="compositionally biased region" description="Basic and acidic residues" evidence="1">
    <location>
        <begin position="874"/>
        <end position="905"/>
    </location>
</feature>
<feature type="region of interest" description="Disordered" evidence="1">
    <location>
        <begin position="1"/>
        <end position="21"/>
    </location>
</feature>
<feature type="compositionally biased region" description="Basic and acidic residues" evidence="1">
    <location>
        <begin position="621"/>
        <end position="635"/>
    </location>
</feature>
<feature type="compositionally biased region" description="Low complexity" evidence="1">
    <location>
        <begin position="593"/>
        <end position="610"/>
    </location>
</feature>
<feature type="compositionally biased region" description="Polar residues" evidence="1">
    <location>
        <begin position="549"/>
        <end position="562"/>
    </location>
</feature>
<feature type="compositionally biased region" description="Low complexity" evidence="1">
    <location>
        <begin position="844"/>
        <end position="861"/>
    </location>
</feature>
<feature type="compositionally biased region" description="Basic and acidic residues" evidence="1">
    <location>
        <begin position="1441"/>
        <end position="1456"/>
    </location>
</feature>
<gene>
    <name evidence="2" type="ORF">CSUI_007097</name>
</gene>